<dbReference type="SUPFAM" id="SSF69572">
    <property type="entry name" value="Activating enzymes of the ubiquitin-like proteins"/>
    <property type="match status" value="1"/>
</dbReference>
<dbReference type="Proteomes" id="UP000198346">
    <property type="component" value="Unassembled WGS sequence"/>
</dbReference>
<keyword evidence="3" id="KW-1185">Reference proteome</keyword>
<name>A0A239PP82_9PROT</name>
<dbReference type="InterPro" id="IPR035985">
    <property type="entry name" value="Ubiquitin-activating_enz"/>
</dbReference>
<dbReference type="InterPro" id="IPR000594">
    <property type="entry name" value="ThiF_NAD_FAD-bd"/>
</dbReference>
<keyword evidence="2" id="KW-0808">Transferase</keyword>
<organism evidence="2 3">
    <name type="scientific">Amphiplicatus metriothermophilus</name>
    <dbReference type="NCBI Taxonomy" id="1519374"/>
    <lineage>
        <taxon>Bacteria</taxon>
        <taxon>Pseudomonadati</taxon>
        <taxon>Pseudomonadota</taxon>
        <taxon>Alphaproteobacteria</taxon>
        <taxon>Parvularculales</taxon>
        <taxon>Parvularculaceae</taxon>
        <taxon>Amphiplicatus</taxon>
    </lineage>
</organism>
<dbReference type="PANTHER" id="PTHR43267:SF2">
    <property type="entry name" value="TRNA THREONYLCARBAMOYLADENOSINE DEHYDRATASE 1-RELATED"/>
    <property type="match status" value="1"/>
</dbReference>
<evidence type="ECO:0000259" key="1">
    <source>
        <dbReference type="Pfam" id="PF00899"/>
    </source>
</evidence>
<dbReference type="PANTHER" id="PTHR43267">
    <property type="entry name" value="TRNA THREONYLCARBAMOYLADENOSINE DEHYDRATASE"/>
    <property type="match status" value="1"/>
</dbReference>
<keyword evidence="2" id="KW-0548">Nucleotidyltransferase</keyword>
<feature type="domain" description="THIF-type NAD/FAD binding fold" evidence="1">
    <location>
        <begin position="8"/>
        <end position="241"/>
    </location>
</feature>
<dbReference type="GO" id="GO:0016779">
    <property type="term" value="F:nucleotidyltransferase activity"/>
    <property type="evidence" value="ECO:0007669"/>
    <property type="project" value="UniProtKB-KW"/>
</dbReference>
<protein>
    <submittedName>
        <fullName evidence="2">Molybdopterin or thiamine biosynthesis adenylyltransferase</fullName>
    </submittedName>
</protein>
<dbReference type="Pfam" id="PF00899">
    <property type="entry name" value="ThiF"/>
    <property type="match status" value="1"/>
</dbReference>
<gene>
    <name evidence="2" type="ORF">SAMN06297382_0959</name>
</gene>
<reference evidence="2 3" key="1">
    <citation type="submission" date="2017-07" db="EMBL/GenBank/DDBJ databases">
        <authorList>
            <person name="Sun Z.S."/>
            <person name="Albrecht U."/>
            <person name="Echele G."/>
            <person name="Lee C.C."/>
        </authorList>
    </citation>
    <scope>NUCLEOTIDE SEQUENCE [LARGE SCALE GENOMIC DNA]</scope>
    <source>
        <strain evidence="2 3">CGMCC 1.12710</strain>
    </source>
</reference>
<dbReference type="RefSeq" id="WP_089411485.1">
    <property type="nucleotide sequence ID" value="NZ_FZQA01000002.1"/>
</dbReference>
<sequence>MPTPDRFDRNERLFGKEGQQAVRRAHVGIVGVGGLGTHVVQQLALLGVGALTLVDHEDLSRSNRNRYVGAWHDDPVPGSPKVDLGRRLAGLIDPAIIVVTVRDSLLSSAAISALRSCDYVFGCIDSDGARFVLNEFCLAYRKPLFDLASDAPEPGYYGGRVAVVWGDSGCLHCRELLDEEEVRRFLSTAEILENEASVYGIDRAALGEAGPSVVSVNGVVASLAVTEFMAIVTGIRPPQLHLDYRGDRGTVGTRTDDRAPDCYYCTAIKGQGDAARIDRYFQSPAAVRSAAP</sequence>
<accession>A0A239PP82</accession>
<dbReference type="GO" id="GO:0061503">
    <property type="term" value="F:tRNA threonylcarbamoyladenosine dehydratase"/>
    <property type="evidence" value="ECO:0007669"/>
    <property type="project" value="TreeGrafter"/>
</dbReference>
<evidence type="ECO:0000313" key="3">
    <source>
        <dbReference type="Proteomes" id="UP000198346"/>
    </source>
</evidence>
<dbReference type="AlphaFoldDB" id="A0A239PP82"/>
<dbReference type="InterPro" id="IPR045886">
    <property type="entry name" value="ThiF/MoeB/HesA"/>
</dbReference>
<proteinExistence type="predicted"/>
<dbReference type="GO" id="GO:0008641">
    <property type="term" value="F:ubiquitin-like modifier activating enzyme activity"/>
    <property type="evidence" value="ECO:0007669"/>
    <property type="project" value="InterPro"/>
</dbReference>
<evidence type="ECO:0000313" key="2">
    <source>
        <dbReference type="EMBL" id="SNT71938.1"/>
    </source>
</evidence>
<dbReference type="Gene3D" id="3.40.50.720">
    <property type="entry name" value="NAD(P)-binding Rossmann-like Domain"/>
    <property type="match status" value="1"/>
</dbReference>
<dbReference type="GO" id="GO:0061504">
    <property type="term" value="P:cyclic threonylcarbamoyladenosine biosynthetic process"/>
    <property type="evidence" value="ECO:0007669"/>
    <property type="project" value="TreeGrafter"/>
</dbReference>
<dbReference type="EMBL" id="FZQA01000002">
    <property type="protein sequence ID" value="SNT71938.1"/>
    <property type="molecule type" value="Genomic_DNA"/>
</dbReference>
<dbReference type="OrthoDB" id="2746358at2"/>